<dbReference type="Pfam" id="PF22621">
    <property type="entry name" value="CurL-like_PKS_C"/>
    <property type="match status" value="1"/>
</dbReference>
<dbReference type="InterPro" id="IPR014030">
    <property type="entry name" value="Ketoacyl_synth_N"/>
</dbReference>
<reference evidence="11 12" key="1">
    <citation type="journal article" date="2015" name="Int. J. Syst. Evol. Microbiol.">
        <title>Tumebacillus algifaecis sp. nov., isolated from decomposing algal scum.</title>
        <authorList>
            <person name="Wu Y.F."/>
            <person name="Zhang B."/>
            <person name="Xing P."/>
            <person name="Wu Q.L."/>
            <person name="Liu S.J."/>
        </authorList>
    </citation>
    <scope>NUCLEOTIDE SEQUENCE [LARGE SCALE GENOMIC DNA]</scope>
    <source>
        <strain evidence="11 12">THMBR28</strain>
    </source>
</reference>
<evidence type="ECO:0000256" key="7">
    <source>
        <dbReference type="SAM" id="MobiDB-lite"/>
    </source>
</evidence>
<dbReference type="InterPro" id="IPR016039">
    <property type="entry name" value="Thiolase-like"/>
</dbReference>
<dbReference type="Gene3D" id="3.10.129.110">
    <property type="entry name" value="Polyketide synthase dehydratase"/>
    <property type="match status" value="1"/>
</dbReference>
<evidence type="ECO:0000259" key="9">
    <source>
        <dbReference type="PROSITE" id="PS52004"/>
    </source>
</evidence>
<dbReference type="OrthoDB" id="9765680at2"/>
<evidence type="ECO:0000256" key="5">
    <source>
        <dbReference type="ARBA" id="ARBA00022679"/>
    </source>
</evidence>
<dbReference type="InterPro" id="IPR014031">
    <property type="entry name" value="Ketoacyl_synth_C"/>
</dbReference>
<dbReference type="InterPro" id="IPR020841">
    <property type="entry name" value="PKS_Beta-ketoAc_synthase_dom"/>
</dbReference>
<dbReference type="GO" id="GO:0004312">
    <property type="term" value="F:fatty acid synthase activity"/>
    <property type="evidence" value="ECO:0007669"/>
    <property type="project" value="TreeGrafter"/>
</dbReference>
<dbReference type="PANTHER" id="PTHR43775:SF37">
    <property type="entry name" value="SI:DKEY-61P9.11"/>
    <property type="match status" value="1"/>
</dbReference>
<dbReference type="SMART" id="SM00826">
    <property type="entry name" value="PKS_DH"/>
    <property type="match status" value="1"/>
</dbReference>
<comment type="function">
    <text evidence="1">Involved in some intermediate steps for the synthesis of the antibiotic polyketide bacillaene which is involved in secondary metabolism.</text>
</comment>
<dbReference type="SMART" id="SM00825">
    <property type="entry name" value="PKS_KS"/>
    <property type="match status" value="1"/>
</dbReference>
<dbReference type="Pfam" id="PF21089">
    <property type="entry name" value="PKS_DH_N"/>
    <property type="match status" value="1"/>
</dbReference>
<dbReference type="InterPro" id="IPR049551">
    <property type="entry name" value="PKS_DH_C"/>
</dbReference>
<dbReference type="Pfam" id="PF02801">
    <property type="entry name" value="Ketoacyl-synt_C"/>
    <property type="match status" value="1"/>
</dbReference>
<dbReference type="Pfam" id="PF08659">
    <property type="entry name" value="KR"/>
    <property type="match status" value="1"/>
</dbReference>
<dbReference type="SMART" id="SM00822">
    <property type="entry name" value="PKS_KR"/>
    <property type="match status" value="1"/>
</dbReference>
<dbReference type="Pfam" id="PF14765">
    <property type="entry name" value="PS-DH"/>
    <property type="match status" value="1"/>
</dbReference>
<dbReference type="PROSITE" id="PS50075">
    <property type="entry name" value="CARRIER"/>
    <property type="match status" value="1"/>
</dbReference>
<evidence type="ECO:0000256" key="2">
    <source>
        <dbReference type="ARBA" id="ARBA00004789"/>
    </source>
</evidence>
<evidence type="ECO:0000256" key="1">
    <source>
        <dbReference type="ARBA" id="ARBA00003299"/>
    </source>
</evidence>
<dbReference type="InterPro" id="IPR020807">
    <property type="entry name" value="PKS_DH"/>
</dbReference>
<dbReference type="Gene3D" id="3.40.47.10">
    <property type="match status" value="1"/>
</dbReference>
<protein>
    <submittedName>
        <fullName evidence="11">Uncharacterized protein</fullName>
    </submittedName>
</protein>
<dbReference type="InterPro" id="IPR049900">
    <property type="entry name" value="PKS_mFAS_DH"/>
</dbReference>
<keyword evidence="12" id="KW-1185">Reference proteome</keyword>
<dbReference type="Pfam" id="PF00109">
    <property type="entry name" value="ketoacyl-synt"/>
    <property type="match status" value="1"/>
</dbReference>
<dbReference type="InterPro" id="IPR013968">
    <property type="entry name" value="PKS_KR"/>
</dbReference>
<dbReference type="InterPro" id="IPR042104">
    <property type="entry name" value="PKS_dehydratase_sf"/>
</dbReference>
<dbReference type="Gene3D" id="3.40.50.720">
    <property type="entry name" value="NAD(P)-binding Rossmann-like Domain"/>
    <property type="match status" value="1"/>
</dbReference>
<dbReference type="SUPFAM" id="SSF51735">
    <property type="entry name" value="NAD(P)-binding Rossmann-fold domains"/>
    <property type="match status" value="2"/>
</dbReference>
<name>A0A223CY22_9BACL</name>
<organism evidence="11 12">
    <name type="scientific">Tumebacillus algifaecis</name>
    <dbReference type="NCBI Taxonomy" id="1214604"/>
    <lineage>
        <taxon>Bacteria</taxon>
        <taxon>Bacillati</taxon>
        <taxon>Bacillota</taxon>
        <taxon>Bacilli</taxon>
        <taxon>Bacillales</taxon>
        <taxon>Alicyclobacillaceae</taxon>
        <taxon>Tumebacillus</taxon>
    </lineage>
</organism>
<dbReference type="SUPFAM" id="SSF47336">
    <property type="entry name" value="ACP-like"/>
    <property type="match status" value="1"/>
</dbReference>
<dbReference type="KEGG" id="tab:CIG75_02800"/>
<dbReference type="PROSITE" id="PS00012">
    <property type="entry name" value="PHOSPHOPANTETHEINE"/>
    <property type="match status" value="1"/>
</dbReference>
<keyword evidence="5" id="KW-0808">Transferase</keyword>
<evidence type="ECO:0000256" key="3">
    <source>
        <dbReference type="ARBA" id="ARBA00022450"/>
    </source>
</evidence>
<dbReference type="CDD" id="cd00833">
    <property type="entry name" value="PKS"/>
    <property type="match status" value="1"/>
</dbReference>
<comment type="pathway">
    <text evidence="2">Antibiotic biosynthesis; bacillaene biosynthesis.</text>
</comment>
<dbReference type="InterPro" id="IPR036736">
    <property type="entry name" value="ACP-like_sf"/>
</dbReference>
<evidence type="ECO:0000313" key="11">
    <source>
        <dbReference type="EMBL" id="ASS74013.1"/>
    </source>
</evidence>
<dbReference type="Pfam" id="PF00550">
    <property type="entry name" value="PP-binding"/>
    <property type="match status" value="1"/>
</dbReference>
<evidence type="ECO:0000313" key="12">
    <source>
        <dbReference type="Proteomes" id="UP000214688"/>
    </source>
</evidence>
<dbReference type="PROSITE" id="PS52004">
    <property type="entry name" value="KS3_2"/>
    <property type="match status" value="1"/>
</dbReference>
<gene>
    <name evidence="11" type="ORF">CIG75_02800</name>
</gene>
<feature type="active site" description="Proton donor; for dehydratase activity" evidence="6">
    <location>
        <position position="871"/>
    </location>
</feature>
<evidence type="ECO:0000256" key="6">
    <source>
        <dbReference type="PROSITE-ProRule" id="PRU01363"/>
    </source>
</evidence>
<dbReference type="GO" id="GO:0031177">
    <property type="term" value="F:phosphopantetheine binding"/>
    <property type="evidence" value="ECO:0007669"/>
    <property type="project" value="InterPro"/>
</dbReference>
<dbReference type="InterPro" id="IPR036291">
    <property type="entry name" value="NAD(P)-bd_dom_sf"/>
</dbReference>
<feature type="domain" description="PKS/mFAS DH" evidence="10">
    <location>
        <begin position="676"/>
        <end position="949"/>
    </location>
</feature>
<feature type="region of interest" description="N-terminal hotdog fold" evidence="6">
    <location>
        <begin position="676"/>
        <end position="797"/>
    </location>
</feature>
<feature type="active site" description="Proton acceptor; for dehydratase activity" evidence="6">
    <location>
        <position position="707"/>
    </location>
</feature>
<dbReference type="SUPFAM" id="SSF53901">
    <property type="entry name" value="Thiolase-like"/>
    <property type="match status" value="1"/>
</dbReference>
<evidence type="ECO:0000256" key="4">
    <source>
        <dbReference type="ARBA" id="ARBA00022553"/>
    </source>
</evidence>
<dbReference type="EMBL" id="CP022657">
    <property type="protein sequence ID" value="ASS74013.1"/>
    <property type="molecule type" value="Genomic_DNA"/>
</dbReference>
<feature type="region of interest" description="Disordered" evidence="7">
    <location>
        <begin position="1571"/>
        <end position="1593"/>
    </location>
</feature>
<keyword evidence="3" id="KW-0596">Phosphopantetheine</keyword>
<dbReference type="GO" id="GO:0006633">
    <property type="term" value="P:fatty acid biosynthetic process"/>
    <property type="evidence" value="ECO:0007669"/>
    <property type="project" value="TreeGrafter"/>
</dbReference>
<dbReference type="RefSeq" id="WP_094235272.1">
    <property type="nucleotide sequence ID" value="NZ_CP022657.1"/>
</dbReference>
<feature type="compositionally biased region" description="Polar residues" evidence="7">
    <location>
        <begin position="1576"/>
        <end position="1587"/>
    </location>
</feature>
<dbReference type="Proteomes" id="UP000214688">
    <property type="component" value="Chromosome"/>
</dbReference>
<feature type="domain" description="Carrier" evidence="8">
    <location>
        <begin position="1499"/>
        <end position="1574"/>
    </location>
</feature>
<dbReference type="InterPro" id="IPR006162">
    <property type="entry name" value="Ppantetheine_attach_site"/>
</dbReference>
<keyword evidence="4" id="KW-0597">Phosphoprotein</keyword>
<dbReference type="Gene3D" id="1.10.1200.10">
    <property type="entry name" value="ACP-like"/>
    <property type="match status" value="1"/>
</dbReference>
<evidence type="ECO:0000259" key="8">
    <source>
        <dbReference type="PROSITE" id="PS50075"/>
    </source>
</evidence>
<dbReference type="InterPro" id="IPR057326">
    <property type="entry name" value="KR_dom"/>
</dbReference>
<accession>A0A223CY22</accession>
<dbReference type="UniPathway" id="UPA01003"/>
<sequence length="1623" mass="177838">MTAQLKKYILTQVANQQLSKEEAKSLLLDLAEAEAAGNKDIAIIGMAGRFPRAKDAEEFWQLLRDGENCIREFPADRVKDSAHVLSNPYFAEFILGNAIKPEDLPHIHAKAGYLDEIDKFDAAFFGIPPTEAHYMDPQHRMALEVAWEAMEDAGYGGDALVGSRTAVYIGKDNTNYPYYRQSSEKHPMQLTGSWESLIASRISHLFDFKAPCMMIDTACSAGLISVHLAAQALVAGDCEIAIAGGVNLSVNGEMKARYLEGGASMGDVESGDSKIRTFDAKANGTVWGEGVGLVVLKPLQQAIADGDHIRAIIKGSAINNDGASSSITAPKAETQEAVIIDAWKKAGIPPESISYIEAHGTGTVLGDPIEVKGLSSAFRRYTARKQFCAVGSLKTNTGHMVGASGVASLIKVIKSIEHKQMAPTINFATPNPYINFPESPLYVNDVLQPWVTDGTPRRAALSSFGFSRTNCHMVIEEPPQAQVAEAKQPRYCLTISAKNEEVMQDYLQRYAQFVEGDEWNVADLSYTSNIGRGHYEYRTLIVAETKAELRHRLAQLLATDSATTAIEGVYSGYYRIVSEKKEHREAGEISKHERVNLSKSVNEKLTAYLQQGSNDLSALDEICKLYVQGADLKWESFYQGEARRRIPAPVYPLQRTRYWANPKISKVRPQQQVALHPLVEQQVSSADGEICYETTFRVNEKWVLKDHRIGNKAVLPGTSYLEMVRFAAAKALGTESVEFTDVFFLAPLVVEDGAEALVRLTLTKNTTGFAFAVKSLHGSNDWIPHVEGRVAGIAQQQELAVTDLAALKSKADQVLDPYLEKNSNEVFTFGPHWDTTRAVWQIGTETLARLQLHDNLQHELDVMHLHPSVLDNAVNLTSQSTGTFLPFMYKKLRFFSPMTTELYTHIRLHTEKTNSETMTYDVDLLDGAGNVLAQISNYTTKRMHDFSTLGSADESGACLQLAWVPRGEITNTATDYDGPWALLATPGKRAIALEQALSASGIEATTYYLSPLADETGGTFTPDEAGLDAILANAEASGIKRILFACEYTMEDEERDLLLTSDDVFRARRQVGVDALFHFCRRLLKRKTKEMNTLKVLVRDAYVADGSESATAPLSASTAALARVIGQEYRHLNVDILDVSGAVSALDVIRESFQGAGLRALRTTGVYVEEMRPHRVALTSELELETDGVYVISGGLGGLGLAIAEFLADKGKANVLLLGRSQIAAAEDWAALATSEDLKTSERYDRLQRLQSRLGALEYRAVDVTDAVAVQKVHQEIENRFGTIAGIFHAAGVAGDGFIMLKEERQYHDVLNPKLEGSMNLMRILPNNGKSFMVLFSSILGVTGGEGQGDYSAANAFLDSLADLGRSAGLQVSAMNWPEWDNLGMSAGLNQQRENTVFHSVDTDVDSVVAALAFLDESPFTPISVEAGMKWLENSIVNPQRRVLPSALNAALGAQLAESLPFQLAPELRKLLSGAPQEVAAGADAQQMEIREITIRGAMNPTETQVLLGNAFGNLLGLNEIDIYASFQDMGGNSLMTTQLLKLIDKHFPGMVDISDLFSYPSVKEMADFIDERTGKSTSTESASTADQPDEDDLMSLIEQELEGTEYLDEFKAHLNGRKEDGK</sequence>
<dbReference type="PANTHER" id="PTHR43775">
    <property type="entry name" value="FATTY ACID SYNTHASE"/>
    <property type="match status" value="1"/>
</dbReference>
<dbReference type="Gene3D" id="1.10.1240.100">
    <property type="match status" value="1"/>
</dbReference>
<evidence type="ECO:0000259" key="10">
    <source>
        <dbReference type="PROSITE" id="PS52019"/>
    </source>
</evidence>
<feature type="domain" description="Ketosynthase family 3 (KS3)" evidence="9">
    <location>
        <begin position="38"/>
        <end position="477"/>
    </location>
</feature>
<dbReference type="PROSITE" id="PS52019">
    <property type="entry name" value="PKS_MFAS_DH"/>
    <property type="match status" value="1"/>
</dbReference>
<dbReference type="InterPro" id="IPR009081">
    <property type="entry name" value="PP-bd_ACP"/>
</dbReference>
<dbReference type="InterPro" id="IPR050091">
    <property type="entry name" value="PKS_NRPS_Biosynth_Enz"/>
</dbReference>
<feature type="region of interest" description="C-terminal hotdog fold" evidence="6">
    <location>
        <begin position="812"/>
        <end position="949"/>
    </location>
</feature>
<dbReference type="InterPro" id="IPR049552">
    <property type="entry name" value="PKS_DH_N"/>
</dbReference>
<dbReference type="InterPro" id="IPR020806">
    <property type="entry name" value="PKS_PP-bd"/>
</dbReference>
<dbReference type="SMART" id="SM00823">
    <property type="entry name" value="PKS_PP"/>
    <property type="match status" value="1"/>
</dbReference>
<proteinExistence type="predicted"/>